<dbReference type="InterPro" id="IPR005195">
    <property type="entry name" value="Glyco_hydro_65_M"/>
</dbReference>
<dbReference type="Proteomes" id="UP000593818">
    <property type="component" value="Plasmid pRh5Ap-243"/>
</dbReference>
<dbReference type="PANTHER" id="PTHR11051">
    <property type="entry name" value="GLYCOSYL HYDROLASE-RELATED"/>
    <property type="match status" value="1"/>
</dbReference>
<evidence type="ECO:0000256" key="1">
    <source>
        <dbReference type="ARBA" id="ARBA00006171"/>
    </source>
</evidence>
<reference evidence="7 8" key="1">
    <citation type="submission" date="2020-10" db="EMBL/GenBank/DDBJ databases">
        <title>Whole genome sequence of oil-degrading bacteria Rhodococcus pyridinivorans strain 5Ap.</title>
        <authorList>
            <person name="Akhremchuk A.E."/>
            <person name="Valentovich L.N."/>
            <person name="Charniauskaya M.I."/>
            <person name="Bukliarevich H.A."/>
            <person name="Titok M.A."/>
        </authorList>
    </citation>
    <scope>NUCLEOTIDE SEQUENCE [LARGE SCALE GENOMIC DNA]</scope>
    <source>
        <strain evidence="7 8">5Ap</strain>
        <plasmid evidence="7 8">pRh5Ap-243</plasmid>
    </source>
</reference>
<dbReference type="SUPFAM" id="SSF56784">
    <property type="entry name" value="HAD-like"/>
    <property type="match status" value="1"/>
</dbReference>
<sequence>MERPYGRPVRGGVAGSGHPVSGPDSALSKDHSDPAHAAPTLPAESDGRTRPGGHAHYPYAAVLFDMDGVLVDTAGLHAQAWKETFDETLRDPRVGAAQTPFDVAEEYRRYVDGRPRSDGVATFLAARGISLPPGAPDDPEDAWTVHAIGNRKNSRYHTLLAEQGVHVFPGTLALLQRLRIGGVATAVVTSSGNATPVLSAAALDTMFDVVVDGTVATERDLPGKPDPAMFLHAARLLGVPPSRAVVVEDAGSGIEAARRGGFALVVGIDRGGNRRLLEAAGADMVLGDVSELDLGAVRTDPWQLIYRGFDPAHEGHREVLTALGNGYMGVRGASPERRADGTHYPGTYLAGVYNRLISSVHGRRVEDEHLVNTADWLWLDVRIETGPWWSDGGLIVEDERRVLDLRRALLIREVRLRDEQGRRLQVRQRRVVSMQRFHLAALETTLTPLGWSGTLTVRSGIDTTVTNSNVADYAALANRHLTATTIRHVQPDVLLVQTYTSQSRIRIATAVRTRVRTGDVRGRDTDTTAGIPAHQFHLEVHDDHPVVVDKIAAIATSKDAAIASPGSSVLGELDRVSGGVAELLPGHEAAWRRLWDRFRVQLDTDRELQLVLNLHLFHLMQTVSPHSEDLDTGVPARGLNGEGYRGHVFWDELFVLPVITTHLPAVTRSLLEYRWRRLDTARDAAARAGLAGALFPWQSGSDGREETPTQLYNPRSERWMPDNSRRQRHVGLAVAYNTWQYYQSTGDRAWLHDRGGELLIEVARLFTSLAEHDPEEDRFHLSGVMGPDEYHDGYPEAPGLGVRDNAYTNVMAAWVCHHAAATVAELAGTDGDELLDRLGVDPEEMTRWRHLSRRIAVPFHDGLISQFDGYDRLSEFDWPRYRRTYGNIGRLDLILESEADTTNRYKLAKQADVLMLLYLLGPTELLSILARLGYDVTAEQLTRTVDYYLARTAHGSTLSRVVHASVLARIDPTRAWAVFREALIADLDDTQGGTTREGIHLGAMAGTVDIVTRSFAGVRFESDRLVLTPQMPPEIRRLQFRLHYRGHRIDVRLDESTLYLTAHRCTATAVTVDVDGAHRTLGGGQTLQFPLQRHPTTRSRR</sequence>
<keyword evidence="7" id="KW-0378">Hydrolase</keyword>
<dbReference type="InterPro" id="IPR036412">
    <property type="entry name" value="HAD-like_sf"/>
</dbReference>
<dbReference type="InterPro" id="IPR006439">
    <property type="entry name" value="HAD-SF_hydro_IA"/>
</dbReference>
<dbReference type="Pfam" id="PF03636">
    <property type="entry name" value="Glyco_hydro_65N"/>
    <property type="match status" value="1"/>
</dbReference>
<dbReference type="GO" id="GO:0030246">
    <property type="term" value="F:carbohydrate binding"/>
    <property type="evidence" value="ECO:0007669"/>
    <property type="project" value="InterPro"/>
</dbReference>
<dbReference type="SFLD" id="SFLDS00003">
    <property type="entry name" value="Haloacid_Dehalogenase"/>
    <property type="match status" value="1"/>
</dbReference>
<evidence type="ECO:0000256" key="3">
    <source>
        <dbReference type="SAM" id="MobiDB-lite"/>
    </source>
</evidence>
<dbReference type="SUPFAM" id="SSF48208">
    <property type="entry name" value="Six-hairpin glycosidases"/>
    <property type="match status" value="1"/>
</dbReference>
<dbReference type="Gene3D" id="2.70.98.40">
    <property type="entry name" value="Glycoside hydrolase, family 65, N-terminal domain"/>
    <property type="match status" value="1"/>
</dbReference>
<dbReference type="Pfam" id="PF00702">
    <property type="entry name" value="Hydrolase"/>
    <property type="match status" value="1"/>
</dbReference>
<evidence type="ECO:0000256" key="2">
    <source>
        <dbReference type="ARBA" id="ARBA00023295"/>
    </source>
</evidence>
<geneLocation type="plasmid" evidence="7 8">
    <name>pRh5Ap-243</name>
</geneLocation>
<proteinExistence type="inferred from homology"/>
<keyword evidence="2" id="KW-0326">Glycosidase</keyword>
<dbReference type="SUPFAM" id="SSF74650">
    <property type="entry name" value="Galactose mutarotase-like"/>
    <property type="match status" value="1"/>
</dbReference>
<feature type="domain" description="Glycoside hydrolase family 65 C-terminal" evidence="5">
    <location>
        <begin position="1019"/>
        <end position="1078"/>
    </location>
</feature>
<dbReference type="InterPro" id="IPR037018">
    <property type="entry name" value="GH65_N"/>
</dbReference>
<dbReference type="PANTHER" id="PTHR11051:SF8">
    <property type="entry name" value="PROTEIN-GLUCOSYLGALACTOSYLHYDROXYLYSINE GLUCOSIDASE"/>
    <property type="match status" value="1"/>
</dbReference>
<dbReference type="Gene3D" id="3.40.50.1000">
    <property type="entry name" value="HAD superfamily/HAD-like"/>
    <property type="match status" value="1"/>
</dbReference>
<dbReference type="Gene3D" id="1.10.150.240">
    <property type="entry name" value="Putative phosphatase, domain 2"/>
    <property type="match status" value="1"/>
</dbReference>
<dbReference type="GO" id="GO:0016757">
    <property type="term" value="F:glycosyltransferase activity"/>
    <property type="evidence" value="ECO:0007669"/>
    <property type="project" value="UniProtKB-ARBA"/>
</dbReference>
<dbReference type="InterPro" id="IPR011013">
    <property type="entry name" value="Gal_mutarotase_sf_dom"/>
</dbReference>
<keyword evidence="8" id="KW-1185">Reference proteome</keyword>
<comment type="similarity">
    <text evidence="1">Belongs to the HAD-like hydrolase superfamily. CbbY/CbbZ/Gph/YieH family.</text>
</comment>
<dbReference type="EMBL" id="CP063452">
    <property type="protein sequence ID" value="QOW01631.1"/>
    <property type="molecule type" value="Genomic_DNA"/>
</dbReference>
<feature type="region of interest" description="Disordered" evidence="3">
    <location>
        <begin position="1"/>
        <end position="52"/>
    </location>
</feature>
<evidence type="ECO:0000313" key="7">
    <source>
        <dbReference type="EMBL" id="QOW01631.1"/>
    </source>
</evidence>
<dbReference type="GO" id="GO:0005975">
    <property type="term" value="P:carbohydrate metabolic process"/>
    <property type="evidence" value="ECO:0007669"/>
    <property type="project" value="InterPro"/>
</dbReference>
<dbReference type="Pfam" id="PF03632">
    <property type="entry name" value="Glyco_hydro_65m"/>
    <property type="match status" value="1"/>
</dbReference>
<evidence type="ECO:0000259" key="4">
    <source>
        <dbReference type="Pfam" id="PF03632"/>
    </source>
</evidence>
<evidence type="ECO:0000259" key="6">
    <source>
        <dbReference type="Pfam" id="PF03636"/>
    </source>
</evidence>
<feature type="region of interest" description="Disordered" evidence="3">
    <location>
        <begin position="699"/>
        <end position="720"/>
    </location>
</feature>
<dbReference type="InterPro" id="IPR005196">
    <property type="entry name" value="Glyco_hydro_65_N"/>
</dbReference>
<dbReference type="InterPro" id="IPR023198">
    <property type="entry name" value="PGP-like_dom2"/>
</dbReference>
<dbReference type="InterPro" id="IPR008928">
    <property type="entry name" value="6-hairpin_glycosidase_sf"/>
</dbReference>
<keyword evidence="7" id="KW-0614">Plasmid</keyword>
<feature type="domain" description="Glycoside hydrolase family 65 N-terminal" evidence="6">
    <location>
        <begin position="306"/>
        <end position="558"/>
    </location>
</feature>
<dbReference type="InterPro" id="IPR005194">
    <property type="entry name" value="Glyco_hydro_65_C"/>
</dbReference>
<dbReference type="InterPro" id="IPR012341">
    <property type="entry name" value="6hp_glycosidase-like_sf"/>
</dbReference>
<dbReference type="NCBIfam" id="TIGR01509">
    <property type="entry name" value="HAD-SF-IA-v3"/>
    <property type="match status" value="1"/>
</dbReference>
<dbReference type="NCBIfam" id="TIGR02009">
    <property type="entry name" value="PGMB-YQAB-SF"/>
    <property type="match status" value="1"/>
</dbReference>
<dbReference type="InterPro" id="IPR010976">
    <property type="entry name" value="B-phosphoglucomutase_hydrolase"/>
</dbReference>
<dbReference type="InterPro" id="IPR023214">
    <property type="entry name" value="HAD_sf"/>
</dbReference>
<dbReference type="Gene3D" id="2.60.420.10">
    <property type="entry name" value="Maltose phosphorylase, domain 3"/>
    <property type="match status" value="1"/>
</dbReference>
<feature type="domain" description="Glycoside hydrolase family 65 central catalytic" evidence="4">
    <location>
        <begin position="614"/>
        <end position="1008"/>
    </location>
</feature>
<evidence type="ECO:0000313" key="8">
    <source>
        <dbReference type="Proteomes" id="UP000593818"/>
    </source>
</evidence>
<accession>A0A7M2XX48</accession>
<dbReference type="GO" id="GO:0004553">
    <property type="term" value="F:hydrolase activity, hydrolyzing O-glycosyl compounds"/>
    <property type="evidence" value="ECO:0007669"/>
    <property type="project" value="TreeGrafter"/>
</dbReference>
<dbReference type="Gene3D" id="1.50.10.10">
    <property type="match status" value="1"/>
</dbReference>
<protein>
    <submittedName>
        <fullName evidence="7">Beta-phosphoglucomutase family hydrolase</fullName>
    </submittedName>
</protein>
<dbReference type="FunFam" id="1.50.10.10:FF:000053">
    <property type="entry name" value="Putative glycosyl hydrolase"/>
    <property type="match status" value="1"/>
</dbReference>
<dbReference type="SFLD" id="SFLDG01129">
    <property type="entry name" value="C1.5:_HAD__Beta-PGM__Phosphata"/>
    <property type="match status" value="1"/>
</dbReference>
<dbReference type="AlphaFoldDB" id="A0A7M2XX48"/>
<organism evidence="7 8">
    <name type="scientific">Rhodococcus pyridinivorans</name>
    <dbReference type="NCBI Taxonomy" id="103816"/>
    <lineage>
        <taxon>Bacteria</taxon>
        <taxon>Bacillati</taxon>
        <taxon>Actinomycetota</taxon>
        <taxon>Actinomycetes</taxon>
        <taxon>Mycobacteriales</taxon>
        <taxon>Nocardiaceae</taxon>
        <taxon>Rhodococcus</taxon>
    </lineage>
</organism>
<evidence type="ECO:0000259" key="5">
    <source>
        <dbReference type="Pfam" id="PF03633"/>
    </source>
</evidence>
<name>A0A7M2XX48_9NOCA</name>
<dbReference type="Pfam" id="PF03633">
    <property type="entry name" value="Glyco_hydro_65C"/>
    <property type="match status" value="1"/>
</dbReference>
<gene>
    <name evidence="7" type="ORF">INP59_26040</name>
</gene>